<proteinExistence type="predicted"/>
<dbReference type="EMBL" id="JABCLB010000390">
    <property type="protein sequence ID" value="NMU81907.1"/>
    <property type="molecule type" value="Genomic_DNA"/>
</dbReference>
<sequence length="61" mass="7030">KPFLKDPKLAPEIQRAKTVHANAFAVLEKSTNELKKEMNMVNDHQERAMAYQLAMTMELTQ</sequence>
<evidence type="ECO:0000313" key="2">
    <source>
        <dbReference type="Proteomes" id="UP000518904"/>
    </source>
</evidence>
<dbReference type="Proteomes" id="UP000518904">
    <property type="component" value="Unassembled WGS sequence"/>
</dbReference>
<feature type="non-terminal residue" evidence="1">
    <location>
        <position position="1"/>
    </location>
</feature>
<protein>
    <submittedName>
        <fullName evidence="1">LafD</fullName>
    </submittedName>
</protein>
<reference evidence="1 2" key="1">
    <citation type="submission" date="2020-04" db="EMBL/GenBank/DDBJ databases">
        <title>Whole-genome sequencing of Vibrio spp. from China reveals different genetic environments of blaCTX-M-14 among diverse lineages.</title>
        <authorList>
            <person name="Zheng Z."/>
            <person name="Ye L."/>
            <person name="Chen S."/>
        </authorList>
    </citation>
    <scope>NUCLEOTIDE SEQUENCE [LARGE SCALE GENOMIC DNA]</scope>
    <source>
        <strain evidence="1 2">Vb0551</strain>
    </source>
</reference>
<dbReference type="AlphaFoldDB" id="A0A7Y0XB38"/>
<organism evidence="1 2">
    <name type="scientific">Vibrio parahaemolyticus</name>
    <dbReference type="NCBI Taxonomy" id="670"/>
    <lineage>
        <taxon>Bacteria</taxon>
        <taxon>Pseudomonadati</taxon>
        <taxon>Pseudomonadota</taxon>
        <taxon>Gammaproteobacteria</taxon>
        <taxon>Vibrionales</taxon>
        <taxon>Vibrionaceae</taxon>
        <taxon>Vibrio</taxon>
    </lineage>
</organism>
<accession>A0A7Y0XB38</accession>
<gene>
    <name evidence="1" type="ORF">HKB16_03350</name>
</gene>
<evidence type="ECO:0000313" key="1">
    <source>
        <dbReference type="EMBL" id="NMU81907.1"/>
    </source>
</evidence>
<comment type="caution">
    <text evidence="1">The sequence shown here is derived from an EMBL/GenBank/DDBJ whole genome shotgun (WGS) entry which is preliminary data.</text>
</comment>
<name>A0A7Y0XB38_VIBPH</name>